<dbReference type="EMBL" id="BMHI01000007">
    <property type="protein sequence ID" value="GGB46065.1"/>
    <property type="molecule type" value="Genomic_DNA"/>
</dbReference>
<dbReference type="PROSITE" id="PS51186">
    <property type="entry name" value="GNAT"/>
    <property type="match status" value="1"/>
</dbReference>
<dbReference type="InterPro" id="IPR000182">
    <property type="entry name" value="GNAT_dom"/>
</dbReference>
<dbReference type="Proteomes" id="UP000636793">
    <property type="component" value="Unassembled WGS sequence"/>
</dbReference>
<dbReference type="RefSeq" id="WP_188838979.1">
    <property type="nucleotide sequence ID" value="NZ_BMHI01000007.1"/>
</dbReference>
<dbReference type="SUPFAM" id="SSF55729">
    <property type="entry name" value="Acyl-CoA N-acyltransferases (Nat)"/>
    <property type="match status" value="1"/>
</dbReference>
<dbReference type="AlphaFoldDB" id="A0A916TI61"/>
<evidence type="ECO:0000313" key="5">
    <source>
        <dbReference type="Proteomes" id="UP000636793"/>
    </source>
</evidence>
<dbReference type="Pfam" id="PF00583">
    <property type="entry name" value="Acetyltransf_1"/>
    <property type="match status" value="1"/>
</dbReference>
<dbReference type="Gene3D" id="3.40.630.30">
    <property type="match status" value="1"/>
</dbReference>
<dbReference type="InterPro" id="IPR016181">
    <property type="entry name" value="Acyl_CoA_acyltransferase"/>
</dbReference>
<gene>
    <name evidence="4" type="ORF">GCM10011492_41570</name>
</gene>
<dbReference type="PANTHER" id="PTHR43877">
    <property type="entry name" value="AMINOALKYLPHOSPHONATE N-ACETYLTRANSFERASE-RELATED-RELATED"/>
    <property type="match status" value="1"/>
</dbReference>
<sequence>MTDKAFAAGEPGYRIRPFEQADVTRLFESFAQHGWHKSVETFRGYLDDQRHGARACYIADVGGAVAGYCTLLWKSTYQPFNAAGIPEIADLNVLPPYRQRGVGTALLDAVESAAGARSAVVGLGVGLYADYGAAQRLYVRRGYLPDGCGVMYEYRTVEPCRSIPIDDNATLMMTRALKN</sequence>
<reference evidence="4" key="1">
    <citation type="journal article" date="2014" name="Int. J. Syst. Evol. Microbiol.">
        <title>Complete genome sequence of Corynebacterium casei LMG S-19264T (=DSM 44701T), isolated from a smear-ripened cheese.</title>
        <authorList>
            <consortium name="US DOE Joint Genome Institute (JGI-PGF)"/>
            <person name="Walter F."/>
            <person name="Albersmeier A."/>
            <person name="Kalinowski J."/>
            <person name="Ruckert C."/>
        </authorList>
    </citation>
    <scope>NUCLEOTIDE SEQUENCE</scope>
    <source>
        <strain evidence="4">CGMCC 1.15085</strain>
    </source>
</reference>
<evidence type="ECO:0000256" key="2">
    <source>
        <dbReference type="ARBA" id="ARBA00023315"/>
    </source>
</evidence>
<comment type="caution">
    <text evidence="4">The sequence shown here is derived from an EMBL/GenBank/DDBJ whole genome shotgun (WGS) entry which is preliminary data.</text>
</comment>
<proteinExistence type="predicted"/>
<feature type="domain" description="N-acetyltransferase" evidence="3">
    <location>
        <begin position="13"/>
        <end position="164"/>
    </location>
</feature>
<keyword evidence="2" id="KW-0012">Acyltransferase</keyword>
<keyword evidence="1" id="KW-0808">Transferase</keyword>
<name>A0A916TI61_9MICO</name>
<evidence type="ECO:0000313" key="4">
    <source>
        <dbReference type="EMBL" id="GGB46065.1"/>
    </source>
</evidence>
<evidence type="ECO:0000256" key="1">
    <source>
        <dbReference type="ARBA" id="ARBA00022679"/>
    </source>
</evidence>
<keyword evidence="5" id="KW-1185">Reference proteome</keyword>
<organism evidence="4 5">
    <name type="scientific">Flexivirga endophytica</name>
    <dbReference type="NCBI Taxonomy" id="1849103"/>
    <lineage>
        <taxon>Bacteria</taxon>
        <taxon>Bacillati</taxon>
        <taxon>Actinomycetota</taxon>
        <taxon>Actinomycetes</taxon>
        <taxon>Micrococcales</taxon>
        <taxon>Dermacoccaceae</taxon>
        <taxon>Flexivirga</taxon>
    </lineage>
</organism>
<dbReference type="InterPro" id="IPR050832">
    <property type="entry name" value="Bact_Acetyltransf"/>
</dbReference>
<dbReference type="GO" id="GO:0016747">
    <property type="term" value="F:acyltransferase activity, transferring groups other than amino-acyl groups"/>
    <property type="evidence" value="ECO:0007669"/>
    <property type="project" value="InterPro"/>
</dbReference>
<protein>
    <submittedName>
        <fullName evidence="4">N-acetyltransferase</fullName>
    </submittedName>
</protein>
<dbReference type="PANTHER" id="PTHR43877:SF1">
    <property type="entry name" value="ACETYLTRANSFERASE"/>
    <property type="match status" value="1"/>
</dbReference>
<reference evidence="4" key="2">
    <citation type="submission" date="2020-09" db="EMBL/GenBank/DDBJ databases">
        <authorList>
            <person name="Sun Q."/>
            <person name="Zhou Y."/>
        </authorList>
    </citation>
    <scope>NUCLEOTIDE SEQUENCE</scope>
    <source>
        <strain evidence="4">CGMCC 1.15085</strain>
    </source>
</reference>
<evidence type="ECO:0000259" key="3">
    <source>
        <dbReference type="PROSITE" id="PS51186"/>
    </source>
</evidence>
<dbReference type="CDD" id="cd04301">
    <property type="entry name" value="NAT_SF"/>
    <property type="match status" value="1"/>
</dbReference>
<accession>A0A916TI61</accession>